<dbReference type="AlphaFoldDB" id="A0A8J4TUU0"/>
<sequence length="86" mass="9622">DLRLVKVNKLRGSFSSSVDWLGGGRESACRSDQMDPGLVTMVQGHSRNRSIKAKWPDSRNPALGSNTERGYQINLTLLSEWPHARK</sequence>
<organism evidence="1 2">
    <name type="scientific">Clarias magur</name>
    <name type="common">Asian catfish</name>
    <name type="synonym">Macropteronotus magur</name>
    <dbReference type="NCBI Taxonomy" id="1594786"/>
    <lineage>
        <taxon>Eukaryota</taxon>
        <taxon>Metazoa</taxon>
        <taxon>Chordata</taxon>
        <taxon>Craniata</taxon>
        <taxon>Vertebrata</taxon>
        <taxon>Euteleostomi</taxon>
        <taxon>Actinopterygii</taxon>
        <taxon>Neopterygii</taxon>
        <taxon>Teleostei</taxon>
        <taxon>Ostariophysi</taxon>
        <taxon>Siluriformes</taxon>
        <taxon>Clariidae</taxon>
        <taxon>Clarias</taxon>
    </lineage>
</organism>
<reference evidence="1" key="1">
    <citation type="submission" date="2020-07" db="EMBL/GenBank/DDBJ databases">
        <title>Clarias magur genome sequencing, assembly and annotation.</title>
        <authorList>
            <person name="Kushwaha B."/>
            <person name="Kumar R."/>
            <person name="Das P."/>
            <person name="Joshi C.G."/>
            <person name="Kumar D."/>
            <person name="Nagpure N.S."/>
            <person name="Pandey M."/>
            <person name="Agarwal S."/>
            <person name="Srivastava S."/>
            <person name="Singh M."/>
            <person name="Sahoo L."/>
            <person name="Jayasankar P."/>
            <person name="Meher P.K."/>
            <person name="Koringa P.G."/>
            <person name="Iquebal M.A."/>
            <person name="Das S.P."/>
            <person name="Bit A."/>
            <person name="Patnaik S."/>
            <person name="Patel N."/>
            <person name="Shah T.M."/>
            <person name="Hinsu A."/>
            <person name="Jena J.K."/>
        </authorList>
    </citation>
    <scope>NUCLEOTIDE SEQUENCE</scope>
    <source>
        <strain evidence="1">CIFAMagur01</strain>
        <tissue evidence="1">Testis</tissue>
    </source>
</reference>
<comment type="caution">
    <text evidence="1">The sequence shown here is derived from an EMBL/GenBank/DDBJ whole genome shotgun (WGS) entry which is preliminary data.</text>
</comment>
<feature type="non-terminal residue" evidence="1">
    <location>
        <position position="1"/>
    </location>
</feature>
<gene>
    <name evidence="1" type="ORF">DAT39_012307</name>
</gene>
<dbReference type="EMBL" id="QNUK01000215">
    <property type="protein sequence ID" value="KAF5897994.1"/>
    <property type="molecule type" value="Genomic_DNA"/>
</dbReference>
<evidence type="ECO:0000313" key="1">
    <source>
        <dbReference type="EMBL" id="KAF5897994.1"/>
    </source>
</evidence>
<name>A0A8J4TUU0_CLAMG</name>
<accession>A0A8J4TUU0</accession>
<protein>
    <submittedName>
        <fullName evidence="1">Uncharacterized protein</fullName>
    </submittedName>
</protein>
<keyword evidence="2" id="KW-1185">Reference proteome</keyword>
<evidence type="ECO:0000313" key="2">
    <source>
        <dbReference type="Proteomes" id="UP000727407"/>
    </source>
</evidence>
<proteinExistence type="predicted"/>
<dbReference type="Proteomes" id="UP000727407">
    <property type="component" value="Unassembled WGS sequence"/>
</dbReference>